<dbReference type="Proteomes" id="UP000256774">
    <property type="component" value="Unassembled WGS sequence"/>
</dbReference>
<reference evidence="13 14" key="1">
    <citation type="submission" date="2018-08" db="EMBL/GenBank/DDBJ databases">
        <title>Genomic Encyclopedia of Type Strains, Phase IV (KMG-IV): sequencing the most valuable type-strain genomes for metagenomic binning, comparative biology and taxonomic classification.</title>
        <authorList>
            <person name="Goeker M."/>
        </authorList>
    </citation>
    <scope>NUCLEOTIDE SEQUENCE [LARGE SCALE GENOMIC DNA]</scope>
    <source>
        <strain evidence="13 14">DSM 26022</strain>
    </source>
</reference>
<dbReference type="InterPro" id="IPR012763">
    <property type="entry name" value="DNA_pol_III_sug/sutau_N"/>
</dbReference>
<dbReference type="GO" id="GO:0009360">
    <property type="term" value="C:DNA polymerase III complex"/>
    <property type="evidence" value="ECO:0007669"/>
    <property type="project" value="InterPro"/>
</dbReference>
<dbReference type="InterPro" id="IPR003593">
    <property type="entry name" value="AAA+_ATPase"/>
</dbReference>
<dbReference type="SUPFAM" id="SSF48019">
    <property type="entry name" value="post-AAA+ oligomerization domain-like"/>
    <property type="match status" value="1"/>
</dbReference>
<sequence length="568" mass="61567">MSYHVLARKYRPRCFQELVGQEVVARALSHALEQNRLHHAYLFTGTRGVGKTTIARILSRCLNCEVGISANPCGECSTCREIDEGRFVDLIEVDAASRTKVEDTRELLDNVQYAPTRGRYKVYLIDEVHMLSGHSFNALLKTLEEPPPHVKFLLATTDPQKLPITILSRCLQFALKPMTPERVVGHLQQVLAAEQITADDAALWLLARGAQGSMRDALSLTDQAIAFGHGALVEADVRTLLGSIDRDVVFRVLDALLAHDAAAVLAVVAGMAEQSIDFAGAISELISVLHRLAVAQAVPQAIDNSEGDRERLLAIAQALTAEDLQLYYQMALHGRRDLPLAVDARSGFEMTLLRMLSFRPDTRSPSASPAGSSDAQKAGAAVSVVPSVQAAPIVTAAPVSMPEPVIASVAAPVVAPVAAPTAHTPASEVADAHPQSRLMAGDWSAEAWAQWVERSGLTGAPLNLARHTYLHQQPNSAWELRLAPQFQMLAGGQAFPPLQQALARDFPAQAIHMSMVDPEVETPIQRRQRLLAARRAAAEDALRNDPVVKALESTFEARLIPESLTLTH</sequence>
<evidence type="ECO:0000256" key="11">
    <source>
        <dbReference type="RuleBase" id="RU364063"/>
    </source>
</evidence>
<evidence type="ECO:0000259" key="12">
    <source>
        <dbReference type="SMART" id="SM00382"/>
    </source>
</evidence>
<dbReference type="InterPro" id="IPR045085">
    <property type="entry name" value="HLD_clamp_pol_III_gamma_tau"/>
</dbReference>
<evidence type="ECO:0000313" key="14">
    <source>
        <dbReference type="Proteomes" id="UP000256774"/>
    </source>
</evidence>
<comment type="caution">
    <text evidence="13">The sequence shown here is derived from an EMBL/GenBank/DDBJ whole genome shotgun (WGS) entry which is preliminary data.</text>
</comment>
<keyword evidence="8 11" id="KW-0067">ATP-binding</keyword>
<keyword evidence="4 11" id="KW-0235">DNA replication</keyword>
<dbReference type="PANTHER" id="PTHR11669">
    <property type="entry name" value="REPLICATION FACTOR C / DNA POLYMERASE III GAMMA-TAU SUBUNIT"/>
    <property type="match status" value="1"/>
</dbReference>
<dbReference type="GO" id="GO:0003677">
    <property type="term" value="F:DNA binding"/>
    <property type="evidence" value="ECO:0007669"/>
    <property type="project" value="InterPro"/>
</dbReference>
<dbReference type="InterPro" id="IPR001270">
    <property type="entry name" value="ClpA/B"/>
</dbReference>
<dbReference type="RefSeq" id="WP_116208651.1">
    <property type="nucleotide sequence ID" value="NZ_QUNR01000004.1"/>
</dbReference>
<accession>A0A3E0H1P8</accession>
<dbReference type="InterPro" id="IPR021029">
    <property type="entry name" value="DNA_pol_III_tau_dom-5"/>
</dbReference>
<dbReference type="NCBIfam" id="NF005942">
    <property type="entry name" value="PRK07994.1"/>
    <property type="match status" value="1"/>
</dbReference>
<evidence type="ECO:0000256" key="4">
    <source>
        <dbReference type="ARBA" id="ARBA00022705"/>
    </source>
</evidence>
<evidence type="ECO:0000256" key="1">
    <source>
        <dbReference type="ARBA" id="ARBA00006360"/>
    </source>
</evidence>
<proteinExistence type="inferred from homology"/>
<organism evidence="13 14">
    <name type="scientific">Paraperlucidibaca baekdonensis</name>
    <dbReference type="NCBI Taxonomy" id="748120"/>
    <lineage>
        <taxon>Bacteria</taxon>
        <taxon>Pseudomonadati</taxon>
        <taxon>Pseudomonadota</taxon>
        <taxon>Gammaproteobacteria</taxon>
        <taxon>Moraxellales</taxon>
        <taxon>Moraxellaceae</taxon>
        <taxon>Paraperlucidibaca</taxon>
    </lineage>
</organism>
<evidence type="ECO:0000256" key="2">
    <source>
        <dbReference type="ARBA" id="ARBA00022679"/>
    </source>
</evidence>
<evidence type="ECO:0000256" key="5">
    <source>
        <dbReference type="ARBA" id="ARBA00022723"/>
    </source>
</evidence>
<dbReference type="Pfam" id="PF12170">
    <property type="entry name" value="DNA_pol3_tau_5"/>
    <property type="match status" value="1"/>
</dbReference>
<dbReference type="Pfam" id="PF13177">
    <property type="entry name" value="DNA_pol3_delta2"/>
    <property type="match status" value="1"/>
</dbReference>
<evidence type="ECO:0000313" key="13">
    <source>
        <dbReference type="EMBL" id="REH36691.1"/>
    </source>
</evidence>
<keyword evidence="14" id="KW-1185">Reference proteome</keyword>
<name>A0A3E0H1P8_9GAMM</name>
<dbReference type="InterPro" id="IPR008921">
    <property type="entry name" value="DNA_pol3_clamp-load_cplx_C"/>
</dbReference>
<comment type="catalytic activity">
    <reaction evidence="10 11">
        <text>DNA(n) + a 2'-deoxyribonucleoside 5'-triphosphate = DNA(n+1) + diphosphate</text>
        <dbReference type="Rhea" id="RHEA:22508"/>
        <dbReference type="Rhea" id="RHEA-COMP:17339"/>
        <dbReference type="Rhea" id="RHEA-COMP:17340"/>
        <dbReference type="ChEBI" id="CHEBI:33019"/>
        <dbReference type="ChEBI" id="CHEBI:61560"/>
        <dbReference type="ChEBI" id="CHEBI:173112"/>
        <dbReference type="EC" id="2.7.7.7"/>
    </reaction>
</comment>
<dbReference type="Pfam" id="PF22608">
    <property type="entry name" value="DNAX_ATPase_lid"/>
    <property type="match status" value="1"/>
</dbReference>
<feature type="domain" description="AAA+ ATPase" evidence="12">
    <location>
        <begin position="37"/>
        <end position="179"/>
    </location>
</feature>
<dbReference type="PANTHER" id="PTHR11669:SF0">
    <property type="entry name" value="PROTEIN STICHEL-LIKE 2"/>
    <property type="match status" value="1"/>
</dbReference>
<comment type="similarity">
    <text evidence="1 11">Belongs to the DnaX/STICHEL family.</text>
</comment>
<dbReference type="OrthoDB" id="9810148at2"/>
<evidence type="ECO:0000256" key="9">
    <source>
        <dbReference type="ARBA" id="ARBA00022932"/>
    </source>
</evidence>
<dbReference type="CDD" id="cd18137">
    <property type="entry name" value="HLD_clamp_pol_III_gamma_tau"/>
    <property type="match status" value="1"/>
</dbReference>
<dbReference type="NCBIfam" id="TIGR02397">
    <property type="entry name" value="dnaX_nterm"/>
    <property type="match status" value="1"/>
</dbReference>
<dbReference type="Gene3D" id="1.10.8.60">
    <property type="match status" value="1"/>
</dbReference>
<evidence type="ECO:0000256" key="10">
    <source>
        <dbReference type="ARBA" id="ARBA00049244"/>
    </source>
</evidence>
<keyword evidence="9 11" id="KW-0239">DNA-directed DNA polymerase</keyword>
<dbReference type="GO" id="GO:0003887">
    <property type="term" value="F:DNA-directed DNA polymerase activity"/>
    <property type="evidence" value="ECO:0007669"/>
    <property type="project" value="UniProtKB-KW"/>
</dbReference>
<dbReference type="InterPro" id="IPR050238">
    <property type="entry name" value="DNA_Rep/Repair_Clamp_Loader"/>
</dbReference>
<dbReference type="NCBIfam" id="NF004046">
    <property type="entry name" value="PRK05563.1"/>
    <property type="match status" value="1"/>
</dbReference>
<dbReference type="FunFam" id="1.20.272.10:FF:000003">
    <property type="entry name" value="DNA polymerase III subunit gamma/tau"/>
    <property type="match status" value="1"/>
</dbReference>
<evidence type="ECO:0000256" key="8">
    <source>
        <dbReference type="ARBA" id="ARBA00022840"/>
    </source>
</evidence>
<dbReference type="InterPro" id="IPR022754">
    <property type="entry name" value="DNA_pol_III_gamma-3"/>
</dbReference>
<evidence type="ECO:0000256" key="3">
    <source>
        <dbReference type="ARBA" id="ARBA00022695"/>
    </source>
</evidence>
<dbReference type="PRINTS" id="PR00300">
    <property type="entry name" value="CLPPROTEASEA"/>
</dbReference>
<dbReference type="Gene3D" id="3.40.50.300">
    <property type="entry name" value="P-loop containing nucleotide triphosphate hydrolases"/>
    <property type="match status" value="1"/>
</dbReference>
<keyword evidence="2 11" id="KW-0808">Transferase</keyword>
<keyword evidence="6 11" id="KW-0547">Nucleotide-binding</keyword>
<protein>
    <recommendedName>
        <fullName evidence="11">DNA polymerase III subunit gamma/tau</fullName>
        <ecNumber evidence="11">2.7.7.7</ecNumber>
    </recommendedName>
</protein>
<evidence type="ECO:0000256" key="7">
    <source>
        <dbReference type="ARBA" id="ARBA00022833"/>
    </source>
</evidence>
<dbReference type="Gene3D" id="1.20.272.10">
    <property type="match status" value="1"/>
</dbReference>
<dbReference type="EMBL" id="QUNR01000004">
    <property type="protein sequence ID" value="REH36691.1"/>
    <property type="molecule type" value="Genomic_DNA"/>
</dbReference>
<dbReference type="InterPro" id="IPR038249">
    <property type="entry name" value="PolIII_tau_V_sf"/>
</dbReference>
<dbReference type="Gene3D" id="3.30.300.150">
    <property type="entry name" value="DNA polymerase III, tau subunit, domain V"/>
    <property type="match status" value="1"/>
</dbReference>
<dbReference type="InterPro" id="IPR027417">
    <property type="entry name" value="P-loop_NTPase"/>
</dbReference>
<dbReference type="FunFam" id="1.10.8.60:FF:000013">
    <property type="entry name" value="DNA polymerase III subunit gamma/tau"/>
    <property type="match status" value="1"/>
</dbReference>
<dbReference type="Pfam" id="PF12169">
    <property type="entry name" value="DNA_pol3_gamma3"/>
    <property type="match status" value="1"/>
</dbReference>
<keyword evidence="3 11" id="KW-0548">Nucleotidyltransferase</keyword>
<comment type="function">
    <text evidence="11">DNA polymerase III is a complex, multichain enzyme responsible for most of the replicative synthesis in bacteria. This DNA polymerase also exhibits 3' to 5' exonuclease activity.</text>
</comment>
<dbReference type="CDD" id="cd00009">
    <property type="entry name" value="AAA"/>
    <property type="match status" value="1"/>
</dbReference>
<dbReference type="GO" id="GO:0006261">
    <property type="term" value="P:DNA-templated DNA replication"/>
    <property type="evidence" value="ECO:0007669"/>
    <property type="project" value="TreeGrafter"/>
</dbReference>
<dbReference type="FunFam" id="3.40.50.300:FF:000014">
    <property type="entry name" value="DNA polymerase III subunit gamma/tau"/>
    <property type="match status" value="1"/>
</dbReference>
<keyword evidence="7" id="KW-0862">Zinc</keyword>
<comment type="subunit">
    <text evidence="11">DNA polymerase III contains a core (composed of alpha, epsilon and theta chains) that associates with a tau subunit. This core dimerizes to form the POLIII' complex. PolIII' associates with the gamma complex (composed of gamma, delta, delta', psi and chi chains) and with the beta chain to form the complete DNA polymerase III complex.</text>
</comment>
<dbReference type="AlphaFoldDB" id="A0A3E0H1P8"/>
<gene>
    <name evidence="11" type="primary">dnaX</name>
    <name evidence="13" type="ORF">DFR26_1826</name>
</gene>
<dbReference type="GO" id="GO:0046872">
    <property type="term" value="F:metal ion binding"/>
    <property type="evidence" value="ECO:0007669"/>
    <property type="project" value="UniProtKB-KW"/>
</dbReference>
<evidence type="ECO:0000256" key="6">
    <source>
        <dbReference type="ARBA" id="ARBA00022741"/>
    </source>
</evidence>
<dbReference type="GO" id="GO:0005524">
    <property type="term" value="F:ATP binding"/>
    <property type="evidence" value="ECO:0007669"/>
    <property type="project" value="UniProtKB-KW"/>
</dbReference>
<dbReference type="EC" id="2.7.7.7" evidence="11"/>
<dbReference type="SUPFAM" id="SSF52540">
    <property type="entry name" value="P-loop containing nucleoside triphosphate hydrolases"/>
    <property type="match status" value="1"/>
</dbReference>
<keyword evidence="5" id="KW-0479">Metal-binding</keyword>
<dbReference type="SMART" id="SM00382">
    <property type="entry name" value="AAA"/>
    <property type="match status" value="1"/>
</dbReference>